<name>M2PVK4_9PSEU</name>
<feature type="transmembrane region" description="Helical" evidence="7">
    <location>
        <begin position="137"/>
        <end position="156"/>
    </location>
</feature>
<feature type="transmembrane region" description="Helical" evidence="7">
    <location>
        <begin position="220"/>
        <end position="244"/>
    </location>
</feature>
<feature type="transmembrane region" description="Helical" evidence="7">
    <location>
        <begin position="106"/>
        <end position="125"/>
    </location>
</feature>
<dbReference type="Gene3D" id="1.20.1250.20">
    <property type="entry name" value="MFS general substrate transporter like domains"/>
    <property type="match status" value="2"/>
</dbReference>
<evidence type="ECO:0000256" key="1">
    <source>
        <dbReference type="ARBA" id="ARBA00004651"/>
    </source>
</evidence>
<keyword evidence="6 7" id="KW-0472">Membrane</keyword>
<keyword evidence="5 7" id="KW-1133">Transmembrane helix</keyword>
<feature type="transmembrane region" description="Helical" evidence="7">
    <location>
        <begin position="195"/>
        <end position="214"/>
    </location>
</feature>
<feature type="transmembrane region" description="Helical" evidence="7">
    <location>
        <begin position="78"/>
        <end position="100"/>
    </location>
</feature>
<feature type="transmembrane region" description="Helical" evidence="7">
    <location>
        <begin position="162"/>
        <end position="183"/>
    </location>
</feature>
<dbReference type="EMBL" id="ANMG01000010">
    <property type="protein sequence ID" value="EMD28658.1"/>
    <property type="molecule type" value="Genomic_DNA"/>
</dbReference>
<keyword evidence="3" id="KW-1003">Cell membrane</keyword>
<reference evidence="9 10" key="1">
    <citation type="submission" date="2012-10" db="EMBL/GenBank/DDBJ databases">
        <title>Genome assembly of Amycolatopsis azurea DSM 43854.</title>
        <authorList>
            <person name="Khatri I."/>
            <person name="Kaur I."/>
            <person name="Subramanian S."/>
            <person name="Mayilraj S."/>
        </authorList>
    </citation>
    <scope>NUCLEOTIDE SEQUENCE [LARGE SCALE GENOMIC DNA]</scope>
    <source>
        <strain evidence="9 10">DSM 43854</strain>
    </source>
</reference>
<feature type="transmembrane region" description="Helical" evidence="7">
    <location>
        <begin position="304"/>
        <end position="323"/>
    </location>
</feature>
<dbReference type="PATRIC" id="fig|1238180.3.peg.1640"/>
<evidence type="ECO:0000256" key="4">
    <source>
        <dbReference type="ARBA" id="ARBA00022692"/>
    </source>
</evidence>
<evidence type="ECO:0000313" key="9">
    <source>
        <dbReference type="EMBL" id="EMD28658.1"/>
    </source>
</evidence>
<evidence type="ECO:0000256" key="6">
    <source>
        <dbReference type="ARBA" id="ARBA00023136"/>
    </source>
</evidence>
<accession>M2PVK4</accession>
<evidence type="ECO:0000256" key="7">
    <source>
        <dbReference type="SAM" id="Phobius"/>
    </source>
</evidence>
<dbReference type="PROSITE" id="PS50850">
    <property type="entry name" value="MFS"/>
    <property type="match status" value="1"/>
</dbReference>
<sequence>MSADRARSGWTLALLLIAGFTYGISSVMVIPALGAIGERFGVSTGTASWALTINLLGGTVVTPLFARLADQYGRKRMLLVVMGALAVGSLVCLVAGSFAMLLAGRFLQSLGSTVFPIGFGVIGATQPARRVKLSIGLLSAMTGLGGIGLPIAGVLVDQLGLATLFVPALVLSVLVLGGLAVVLPHERQDGAVARMDWLGAGVLAVALTAVLLGIDRGPEWGWGSAPIVFLLATGVVLLPLWVLVERRVVAPLVNMRVFVLRPVLMSNLSAFFVGFGMYAAYVVIPQIVVAPVATGYGFGGSVTLGGLVLLPAMVLLPVGVQLATRLARRAGSRTVLLLSIALMIVAFAWLAVSRGSLGDLIATGVLLGFGVGAAYAVLPNVIAASVPAEDLGVATGINQITRAIGGAFGTAVSATLLAANSTANGAPSSTGYTVLFVVLAAGTALACVSALGLAGEQAERSAGV</sequence>
<feature type="transmembrane region" description="Helical" evidence="7">
    <location>
        <begin position="264"/>
        <end position="284"/>
    </location>
</feature>
<protein>
    <recommendedName>
        <fullName evidence="8">Major facilitator superfamily (MFS) profile domain-containing protein</fullName>
    </recommendedName>
</protein>
<feature type="transmembrane region" description="Helical" evidence="7">
    <location>
        <begin position="431"/>
        <end position="454"/>
    </location>
</feature>
<evidence type="ECO:0000256" key="2">
    <source>
        <dbReference type="ARBA" id="ARBA00022448"/>
    </source>
</evidence>
<dbReference type="InterPro" id="IPR020846">
    <property type="entry name" value="MFS_dom"/>
</dbReference>
<dbReference type="Pfam" id="PF07690">
    <property type="entry name" value="MFS_1"/>
    <property type="match status" value="1"/>
</dbReference>
<evidence type="ECO:0000256" key="5">
    <source>
        <dbReference type="ARBA" id="ARBA00022989"/>
    </source>
</evidence>
<organism evidence="9 10">
    <name type="scientific">Amycolatopsis azurea DSM 43854</name>
    <dbReference type="NCBI Taxonomy" id="1238180"/>
    <lineage>
        <taxon>Bacteria</taxon>
        <taxon>Bacillati</taxon>
        <taxon>Actinomycetota</taxon>
        <taxon>Actinomycetes</taxon>
        <taxon>Pseudonocardiales</taxon>
        <taxon>Pseudonocardiaceae</taxon>
        <taxon>Amycolatopsis</taxon>
    </lineage>
</organism>
<evidence type="ECO:0000259" key="8">
    <source>
        <dbReference type="PROSITE" id="PS50850"/>
    </source>
</evidence>
<dbReference type="InterPro" id="IPR036259">
    <property type="entry name" value="MFS_trans_sf"/>
</dbReference>
<proteinExistence type="predicted"/>
<dbReference type="GO" id="GO:0022857">
    <property type="term" value="F:transmembrane transporter activity"/>
    <property type="evidence" value="ECO:0007669"/>
    <property type="project" value="InterPro"/>
</dbReference>
<keyword evidence="4 7" id="KW-0812">Transmembrane</keyword>
<gene>
    <name evidence="9" type="ORF">C791_0282</name>
</gene>
<dbReference type="InterPro" id="IPR011701">
    <property type="entry name" value="MFS"/>
</dbReference>
<feature type="transmembrane region" description="Helical" evidence="7">
    <location>
        <begin position="335"/>
        <end position="352"/>
    </location>
</feature>
<comment type="subcellular location">
    <subcellularLocation>
        <location evidence="1">Cell membrane</location>
        <topology evidence="1">Multi-pass membrane protein</topology>
    </subcellularLocation>
</comment>
<feature type="domain" description="Major facilitator superfamily (MFS) profile" evidence="8">
    <location>
        <begin position="11"/>
        <end position="458"/>
    </location>
</feature>
<dbReference type="Proteomes" id="UP000014137">
    <property type="component" value="Unassembled WGS sequence"/>
</dbReference>
<dbReference type="PANTHER" id="PTHR42718">
    <property type="entry name" value="MAJOR FACILITATOR SUPERFAMILY MULTIDRUG TRANSPORTER MFSC"/>
    <property type="match status" value="1"/>
</dbReference>
<comment type="caution">
    <text evidence="9">The sequence shown here is derived from an EMBL/GenBank/DDBJ whole genome shotgun (WGS) entry which is preliminary data.</text>
</comment>
<evidence type="ECO:0000256" key="3">
    <source>
        <dbReference type="ARBA" id="ARBA00022475"/>
    </source>
</evidence>
<feature type="transmembrane region" description="Helical" evidence="7">
    <location>
        <begin position="12"/>
        <end position="36"/>
    </location>
</feature>
<feature type="transmembrane region" description="Helical" evidence="7">
    <location>
        <begin position="400"/>
        <end position="419"/>
    </location>
</feature>
<feature type="transmembrane region" description="Helical" evidence="7">
    <location>
        <begin position="364"/>
        <end position="388"/>
    </location>
</feature>
<keyword evidence="2" id="KW-0813">Transport</keyword>
<feature type="transmembrane region" description="Helical" evidence="7">
    <location>
        <begin position="48"/>
        <end position="66"/>
    </location>
</feature>
<dbReference type="SUPFAM" id="SSF103473">
    <property type="entry name" value="MFS general substrate transporter"/>
    <property type="match status" value="1"/>
</dbReference>
<dbReference type="PANTHER" id="PTHR42718:SF46">
    <property type="entry name" value="BLR6921 PROTEIN"/>
    <property type="match status" value="1"/>
</dbReference>
<dbReference type="AlphaFoldDB" id="M2PVK4"/>
<dbReference type="GO" id="GO:0005886">
    <property type="term" value="C:plasma membrane"/>
    <property type="evidence" value="ECO:0007669"/>
    <property type="project" value="UniProtKB-SubCell"/>
</dbReference>
<evidence type="ECO:0000313" key="10">
    <source>
        <dbReference type="Proteomes" id="UP000014137"/>
    </source>
</evidence>